<protein>
    <submittedName>
        <fullName evidence="1">Uncharacterized protein</fullName>
    </submittedName>
</protein>
<sequence length="173" mass="20244">MNSTNNSNDNSNDNSNKLALVRDTQKRLKALRRKLLNKFNLKNELRHLFEYEVPAFVQGQLNDLFENAQTSKPYENVYSFKVVQLKKYEVVPAKHSLSPSDFLETKLYYKFVTVELCVKSEKNPDSDNYKVTGEVTNFTEGEFKRSGKSFLSDSSDYHNVRRYKKSLSQRVRH</sequence>
<evidence type="ECO:0000313" key="1">
    <source>
        <dbReference type="EMBL" id="ARF10471.1"/>
    </source>
</evidence>
<accession>A0A1V0SFL4</accession>
<reference evidence="1" key="1">
    <citation type="journal article" date="2017" name="Science">
        <title>Giant viruses with an expanded complement of translation system components.</title>
        <authorList>
            <person name="Schulz F."/>
            <person name="Yutin N."/>
            <person name="Ivanova N.N."/>
            <person name="Ortega D.R."/>
            <person name="Lee T.K."/>
            <person name="Vierheilig J."/>
            <person name="Daims H."/>
            <person name="Horn M."/>
            <person name="Wagner M."/>
            <person name="Jensen G.J."/>
            <person name="Kyrpides N.C."/>
            <person name="Koonin E.V."/>
            <person name="Woyke T."/>
        </authorList>
    </citation>
    <scope>NUCLEOTIDE SEQUENCE</scope>
    <source>
        <strain evidence="1">HKV1</strain>
    </source>
</reference>
<proteinExistence type="predicted"/>
<dbReference type="EMBL" id="KY684103">
    <property type="protein sequence ID" value="ARF10471.1"/>
    <property type="molecule type" value="Genomic_DNA"/>
</dbReference>
<name>A0A1V0SFL4_9VIRU</name>
<gene>
    <name evidence="1" type="ORF">Hokovirus_1_350</name>
</gene>
<organism evidence="1">
    <name type="scientific">Hokovirus HKV1</name>
    <dbReference type="NCBI Taxonomy" id="1977638"/>
    <lineage>
        <taxon>Viruses</taxon>
        <taxon>Varidnaviria</taxon>
        <taxon>Bamfordvirae</taxon>
        <taxon>Nucleocytoviricota</taxon>
        <taxon>Megaviricetes</taxon>
        <taxon>Imitervirales</taxon>
        <taxon>Mimiviridae</taxon>
        <taxon>Klosneuvirinae</taxon>
        <taxon>Hokovirus</taxon>
    </lineage>
</organism>